<dbReference type="PANTHER" id="PTHR37223:SF1">
    <property type="entry name" value="OS08G0528601 PROTEIN"/>
    <property type="match status" value="1"/>
</dbReference>
<dbReference type="ExpressionAtlas" id="A0A0Q3FHD6">
    <property type="expression patterns" value="baseline"/>
</dbReference>
<evidence type="ECO:0000256" key="2">
    <source>
        <dbReference type="SAM" id="Phobius"/>
    </source>
</evidence>
<reference evidence="3 4" key="1">
    <citation type="journal article" date="2010" name="Nature">
        <title>Genome sequencing and analysis of the model grass Brachypodium distachyon.</title>
        <authorList>
            <consortium name="International Brachypodium Initiative"/>
        </authorList>
    </citation>
    <scope>NUCLEOTIDE SEQUENCE [LARGE SCALE GENOMIC DNA]</scope>
    <source>
        <strain evidence="3 4">Bd21</strain>
    </source>
</reference>
<proteinExistence type="predicted"/>
<dbReference type="FunCoup" id="A0A0Q3FHD6">
    <property type="interactions" value="867"/>
</dbReference>
<accession>A0A0Q3FHD6</accession>
<evidence type="ECO:0000256" key="1">
    <source>
        <dbReference type="SAM" id="MobiDB-lite"/>
    </source>
</evidence>
<dbReference type="PANTHER" id="PTHR37223">
    <property type="entry name" value="OS08G0528601 PROTEIN"/>
    <property type="match status" value="1"/>
</dbReference>
<gene>
    <name evidence="3" type="ORF">BRADI_3g41042v3</name>
</gene>
<dbReference type="EMBL" id="CM000882">
    <property type="protein sequence ID" value="KQJ99094.1"/>
    <property type="molecule type" value="Genomic_DNA"/>
</dbReference>
<evidence type="ECO:0000313" key="5">
    <source>
        <dbReference type="Proteomes" id="UP000008810"/>
    </source>
</evidence>
<dbReference type="Gramene" id="KQJ99095">
    <property type="protein sequence ID" value="KQJ99095"/>
    <property type="gene ID" value="BRADI_3g41042v3"/>
</dbReference>
<dbReference type="EnsemblPlants" id="KQJ99095">
    <property type="protein sequence ID" value="KQJ99095"/>
    <property type="gene ID" value="BRADI_3g41042v3"/>
</dbReference>
<evidence type="ECO:0000313" key="4">
    <source>
        <dbReference type="EnsemblPlants" id="KQJ99094"/>
    </source>
</evidence>
<keyword evidence="2" id="KW-0812">Transmembrane</keyword>
<dbReference type="InParanoid" id="A0A0Q3FHD6"/>
<keyword evidence="5" id="KW-1185">Reference proteome</keyword>
<dbReference type="AlphaFoldDB" id="A0A0Q3FHD6"/>
<keyword evidence="2" id="KW-0472">Membrane</keyword>
<feature type="region of interest" description="Disordered" evidence="1">
    <location>
        <begin position="62"/>
        <end position="81"/>
    </location>
</feature>
<sequence>CRARAATVAEAAKDSDQRIHSFRLVSLPPPPRCVRRPAPRLRRRRWRSGFVQATEQGGIRERSGGMRHQHRGGGGGGRPEPGLMTRAVDKVFRFFRLAEFEILFVLFFLIAFLFFKDLMSRPQYNDIFVKKPDLDGGWP</sequence>
<organism evidence="3">
    <name type="scientific">Brachypodium distachyon</name>
    <name type="common">Purple false brome</name>
    <name type="synonym">Trachynia distachya</name>
    <dbReference type="NCBI Taxonomy" id="15368"/>
    <lineage>
        <taxon>Eukaryota</taxon>
        <taxon>Viridiplantae</taxon>
        <taxon>Streptophyta</taxon>
        <taxon>Embryophyta</taxon>
        <taxon>Tracheophyta</taxon>
        <taxon>Spermatophyta</taxon>
        <taxon>Magnoliopsida</taxon>
        <taxon>Liliopsida</taxon>
        <taxon>Poales</taxon>
        <taxon>Poaceae</taxon>
        <taxon>BOP clade</taxon>
        <taxon>Pooideae</taxon>
        <taxon>Stipodae</taxon>
        <taxon>Brachypodieae</taxon>
        <taxon>Brachypodium</taxon>
    </lineage>
</organism>
<dbReference type="GO" id="GO:0006979">
    <property type="term" value="P:response to oxidative stress"/>
    <property type="evidence" value="ECO:0000318"/>
    <property type="project" value="GO_Central"/>
</dbReference>
<dbReference type="EnsemblPlants" id="KQJ99094">
    <property type="protein sequence ID" value="KQJ99094"/>
    <property type="gene ID" value="BRADI_3g41042v3"/>
</dbReference>
<feature type="non-terminal residue" evidence="3">
    <location>
        <position position="1"/>
    </location>
</feature>
<keyword evidence="2" id="KW-1133">Transmembrane helix</keyword>
<protein>
    <submittedName>
        <fullName evidence="3 4">Uncharacterized protein</fullName>
    </submittedName>
</protein>
<dbReference type="Proteomes" id="UP000008810">
    <property type="component" value="Chromosome 3"/>
</dbReference>
<reference evidence="4" key="3">
    <citation type="submission" date="2018-08" db="UniProtKB">
        <authorList>
            <consortium name="EnsemblPlants"/>
        </authorList>
    </citation>
    <scope>IDENTIFICATION</scope>
    <source>
        <strain evidence="4">cv. Bd21</strain>
    </source>
</reference>
<dbReference type="EMBL" id="CM000882">
    <property type="protein sequence ID" value="KQJ99095.1"/>
    <property type="molecule type" value="Genomic_DNA"/>
</dbReference>
<evidence type="ECO:0000313" key="3">
    <source>
        <dbReference type="EMBL" id="KQJ99095.1"/>
    </source>
</evidence>
<name>A0A0Q3FHD6_BRADI</name>
<dbReference type="STRING" id="15368.A0A0Q3FHD6"/>
<dbReference type="Gramene" id="KQJ99094">
    <property type="protein sequence ID" value="KQJ99094"/>
    <property type="gene ID" value="BRADI_3g41042v3"/>
</dbReference>
<reference evidence="3" key="2">
    <citation type="submission" date="2017-06" db="EMBL/GenBank/DDBJ databases">
        <title>WGS assembly of Brachypodium distachyon.</title>
        <authorList>
            <consortium name="The International Brachypodium Initiative"/>
            <person name="Lucas S."/>
            <person name="Harmon-Smith M."/>
            <person name="Lail K."/>
            <person name="Tice H."/>
            <person name="Grimwood J."/>
            <person name="Bruce D."/>
            <person name="Barry K."/>
            <person name="Shu S."/>
            <person name="Lindquist E."/>
            <person name="Wang M."/>
            <person name="Pitluck S."/>
            <person name="Vogel J.P."/>
            <person name="Garvin D.F."/>
            <person name="Mockler T.C."/>
            <person name="Schmutz J."/>
            <person name="Rokhsar D."/>
            <person name="Bevan M.W."/>
        </authorList>
    </citation>
    <scope>NUCLEOTIDE SEQUENCE</scope>
    <source>
        <strain evidence="3">Bd21</strain>
    </source>
</reference>
<feature type="transmembrane region" description="Helical" evidence="2">
    <location>
        <begin position="94"/>
        <end position="115"/>
    </location>
</feature>